<accession>A0A1X7J1A8</accession>
<dbReference type="CDD" id="cd06173">
    <property type="entry name" value="MFS_MefA_like"/>
    <property type="match status" value="1"/>
</dbReference>
<dbReference type="Gene3D" id="1.20.1250.20">
    <property type="entry name" value="MFS general substrate transporter like domains"/>
    <property type="match status" value="1"/>
</dbReference>
<dbReference type="STRING" id="1852522.SAMN06295960_1073"/>
<evidence type="ECO:0000256" key="1">
    <source>
        <dbReference type="ARBA" id="ARBA00004651"/>
    </source>
</evidence>
<dbReference type="Proteomes" id="UP000193834">
    <property type="component" value="Unassembled WGS sequence"/>
</dbReference>
<protein>
    <submittedName>
        <fullName evidence="8">Major Facilitator Superfamily protein</fullName>
    </submittedName>
</protein>
<organism evidence="8 9">
    <name type="scientific">Paenibacillus aquistagni</name>
    <dbReference type="NCBI Taxonomy" id="1852522"/>
    <lineage>
        <taxon>Bacteria</taxon>
        <taxon>Bacillati</taxon>
        <taxon>Bacillota</taxon>
        <taxon>Bacilli</taxon>
        <taxon>Bacillales</taxon>
        <taxon>Paenibacillaceae</taxon>
        <taxon>Paenibacillus</taxon>
    </lineage>
</organism>
<name>A0A1X7J1A8_9BACL</name>
<dbReference type="AlphaFoldDB" id="A0A1X7J1A8"/>
<dbReference type="PANTHER" id="PTHR43266">
    <property type="entry name" value="MACROLIDE-EFFLUX PROTEIN"/>
    <property type="match status" value="1"/>
</dbReference>
<dbReference type="PANTHER" id="PTHR43266:SF10">
    <property type="entry name" value="BACILYSIN EXPORTER BACE-RELATED"/>
    <property type="match status" value="1"/>
</dbReference>
<dbReference type="GO" id="GO:0005886">
    <property type="term" value="C:plasma membrane"/>
    <property type="evidence" value="ECO:0007669"/>
    <property type="project" value="UniProtKB-SubCell"/>
</dbReference>
<evidence type="ECO:0000256" key="6">
    <source>
        <dbReference type="ARBA" id="ARBA00023136"/>
    </source>
</evidence>
<evidence type="ECO:0000256" key="7">
    <source>
        <dbReference type="SAM" id="Phobius"/>
    </source>
</evidence>
<feature type="transmembrane region" description="Helical" evidence="7">
    <location>
        <begin position="126"/>
        <end position="143"/>
    </location>
</feature>
<keyword evidence="2" id="KW-0813">Transport</keyword>
<reference evidence="8 9" key="1">
    <citation type="submission" date="2017-04" db="EMBL/GenBank/DDBJ databases">
        <authorList>
            <person name="Afonso C.L."/>
            <person name="Miller P.J."/>
            <person name="Scott M.A."/>
            <person name="Spackman E."/>
            <person name="Goraichik I."/>
            <person name="Dimitrov K.M."/>
            <person name="Suarez D.L."/>
            <person name="Swayne D.E."/>
        </authorList>
    </citation>
    <scope>NUCLEOTIDE SEQUENCE [LARGE SCALE GENOMIC DNA]</scope>
    <source>
        <strain evidence="8 9">11</strain>
    </source>
</reference>
<evidence type="ECO:0000313" key="9">
    <source>
        <dbReference type="Proteomes" id="UP000193834"/>
    </source>
</evidence>
<gene>
    <name evidence="8" type="ORF">SAMN06295960_1073</name>
</gene>
<keyword evidence="9" id="KW-1185">Reference proteome</keyword>
<comment type="subcellular location">
    <subcellularLocation>
        <location evidence="1">Cell membrane</location>
        <topology evidence="1">Multi-pass membrane protein</topology>
    </subcellularLocation>
</comment>
<evidence type="ECO:0000256" key="3">
    <source>
        <dbReference type="ARBA" id="ARBA00022475"/>
    </source>
</evidence>
<dbReference type="InterPro" id="IPR036259">
    <property type="entry name" value="MFS_trans_sf"/>
</dbReference>
<evidence type="ECO:0000256" key="2">
    <source>
        <dbReference type="ARBA" id="ARBA00022448"/>
    </source>
</evidence>
<dbReference type="SUPFAM" id="SSF103473">
    <property type="entry name" value="MFS general substrate transporter"/>
    <property type="match status" value="1"/>
</dbReference>
<feature type="transmembrane region" description="Helical" evidence="7">
    <location>
        <begin position="12"/>
        <end position="33"/>
    </location>
</feature>
<sequence>MHAAYKIRLPFTYITLSTSSGVMLTLSTICGFLPQIHISLFAGVWVDRHNRKRMIMLADGAIAAATLALALLFLAGYHEIWLLYPILLIRAAGTGIQIPAVNALIPQLVPHNWLMKVNGMYSSMTSLIMFLSPAAGGAILTAFPIETVFMVDVITAIIGISLMFTIQVPTLVNKVEPQRSYLHDIKEGLHYVR</sequence>
<dbReference type="GO" id="GO:0022857">
    <property type="term" value="F:transmembrane transporter activity"/>
    <property type="evidence" value="ECO:0007669"/>
    <property type="project" value="InterPro"/>
</dbReference>
<keyword evidence="3" id="KW-1003">Cell membrane</keyword>
<keyword evidence="6 7" id="KW-0472">Membrane</keyword>
<evidence type="ECO:0000256" key="5">
    <source>
        <dbReference type="ARBA" id="ARBA00022989"/>
    </source>
</evidence>
<feature type="transmembrane region" description="Helical" evidence="7">
    <location>
        <begin position="149"/>
        <end position="172"/>
    </location>
</feature>
<feature type="transmembrane region" description="Helical" evidence="7">
    <location>
        <begin position="81"/>
        <end position="105"/>
    </location>
</feature>
<dbReference type="Pfam" id="PF07690">
    <property type="entry name" value="MFS_1"/>
    <property type="match status" value="1"/>
</dbReference>
<feature type="transmembrane region" description="Helical" evidence="7">
    <location>
        <begin position="54"/>
        <end position="75"/>
    </location>
</feature>
<dbReference type="InterPro" id="IPR011701">
    <property type="entry name" value="MFS"/>
</dbReference>
<keyword evidence="4 7" id="KW-0812">Transmembrane</keyword>
<evidence type="ECO:0000256" key="4">
    <source>
        <dbReference type="ARBA" id="ARBA00022692"/>
    </source>
</evidence>
<evidence type="ECO:0000313" key="8">
    <source>
        <dbReference type="EMBL" id="SMG21000.1"/>
    </source>
</evidence>
<proteinExistence type="predicted"/>
<dbReference type="EMBL" id="FXAZ01000001">
    <property type="protein sequence ID" value="SMG21000.1"/>
    <property type="molecule type" value="Genomic_DNA"/>
</dbReference>
<keyword evidence="5 7" id="KW-1133">Transmembrane helix</keyword>